<dbReference type="GO" id="GO:0016740">
    <property type="term" value="F:transferase activity"/>
    <property type="evidence" value="ECO:0007669"/>
    <property type="project" value="UniProtKB-KW"/>
</dbReference>
<dbReference type="PANTHER" id="PTHR43685">
    <property type="entry name" value="GLYCOSYLTRANSFERASE"/>
    <property type="match status" value="1"/>
</dbReference>
<dbReference type="EMBL" id="PHHA01000003">
    <property type="protein sequence ID" value="PJG86048.1"/>
    <property type="molecule type" value="Genomic_DNA"/>
</dbReference>
<dbReference type="SUPFAM" id="SSF53448">
    <property type="entry name" value="Nucleotide-diphospho-sugar transferases"/>
    <property type="match status" value="1"/>
</dbReference>
<dbReference type="InterPro" id="IPR050834">
    <property type="entry name" value="Glycosyltransf_2"/>
</dbReference>
<feature type="domain" description="Glycosyltransferase 2-like" evidence="1">
    <location>
        <begin position="8"/>
        <end position="151"/>
    </location>
</feature>
<comment type="caution">
    <text evidence="2">The sequence shown here is derived from an EMBL/GenBank/DDBJ whole genome shotgun (WGS) entry which is preliminary data.</text>
</comment>
<evidence type="ECO:0000313" key="2">
    <source>
        <dbReference type="EMBL" id="PJG86048.1"/>
    </source>
</evidence>
<dbReference type="OrthoDB" id="9802649at2"/>
<dbReference type="InterPro" id="IPR001173">
    <property type="entry name" value="Glyco_trans_2-like"/>
</dbReference>
<keyword evidence="2" id="KW-0808">Transferase</keyword>
<organism evidence="2 3">
    <name type="scientific">Conservatibacter flavescens</name>
    <dbReference type="NCBI Taxonomy" id="28161"/>
    <lineage>
        <taxon>Bacteria</taxon>
        <taxon>Pseudomonadati</taxon>
        <taxon>Pseudomonadota</taxon>
        <taxon>Gammaproteobacteria</taxon>
        <taxon>Pasteurellales</taxon>
        <taxon>Pasteurellaceae</taxon>
        <taxon>Conservatibacter</taxon>
    </lineage>
</organism>
<keyword evidence="3" id="KW-1185">Reference proteome</keyword>
<dbReference type="InterPro" id="IPR029044">
    <property type="entry name" value="Nucleotide-diphossugar_trans"/>
</dbReference>
<dbReference type="AlphaFoldDB" id="A0A2M8S4P0"/>
<gene>
    <name evidence="2" type="ORF">CVP05_02450</name>
</gene>
<evidence type="ECO:0000259" key="1">
    <source>
        <dbReference type="Pfam" id="PF00535"/>
    </source>
</evidence>
<sequence>MNFPTIDIIIPVYNAEKTLMRAVKSVLNQPHFGQLWLIDDCSKDNSFTLMQQLASQYPHKIQIEQMPKNVGPAKARNWGALQSQSEFIAFLDADDAYEQDALEVASSVFAFRPEISVVRLALTPVDLAERYAKHPNFDYAWQHMRMTTATNTVFRRAFFLACGGFPQDDLFAQFGGEDGALGIATTKINTVATLFKEKGVLHYCREGMHAERLLNAILFQQADTNIQPEHYQQAEAITERICHEINQLKISLNTKTGIQPLILERK</sequence>
<reference evidence="2 3" key="1">
    <citation type="submission" date="2017-11" db="EMBL/GenBank/DDBJ databases">
        <title>Reclassification of Bisgaard taxon 7 as Conservatibacter flavescens gen. nov., sp. nov.</title>
        <authorList>
            <person name="Christensen H."/>
        </authorList>
    </citation>
    <scope>NUCLEOTIDE SEQUENCE [LARGE SCALE GENOMIC DNA]</scope>
    <source>
        <strain evidence="2 3">7_4</strain>
    </source>
</reference>
<protein>
    <submittedName>
        <fullName evidence="2">Glycosyltransferase</fullName>
    </submittedName>
</protein>
<dbReference type="Proteomes" id="UP000229329">
    <property type="component" value="Unassembled WGS sequence"/>
</dbReference>
<evidence type="ECO:0000313" key="3">
    <source>
        <dbReference type="Proteomes" id="UP000229329"/>
    </source>
</evidence>
<dbReference type="CDD" id="cd00761">
    <property type="entry name" value="Glyco_tranf_GTA_type"/>
    <property type="match status" value="1"/>
</dbReference>
<name>A0A2M8S4P0_9PAST</name>
<accession>A0A2M8S4P0</accession>
<dbReference type="RefSeq" id="WP_100287980.1">
    <property type="nucleotide sequence ID" value="NZ_PHHA01000003.1"/>
</dbReference>
<dbReference type="Pfam" id="PF00535">
    <property type="entry name" value="Glycos_transf_2"/>
    <property type="match status" value="1"/>
</dbReference>
<proteinExistence type="predicted"/>
<dbReference type="PANTHER" id="PTHR43685:SF2">
    <property type="entry name" value="GLYCOSYLTRANSFERASE 2-LIKE DOMAIN-CONTAINING PROTEIN"/>
    <property type="match status" value="1"/>
</dbReference>
<dbReference type="Gene3D" id="3.90.550.10">
    <property type="entry name" value="Spore Coat Polysaccharide Biosynthesis Protein SpsA, Chain A"/>
    <property type="match status" value="1"/>
</dbReference>